<dbReference type="GO" id="GO:0003723">
    <property type="term" value="F:RNA binding"/>
    <property type="evidence" value="ECO:0007669"/>
    <property type="project" value="InterPro"/>
</dbReference>
<dbReference type="Gene3D" id="3.30.420.10">
    <property type="entry name" value="Ribonuclease H-like superfamily/Ribonuclease H"/>
    <property type="match status" value="1"/>
</dbReference>
<feature type="domain" description="Piwi" evidence="2">
    <location>
        <begin position="372"/>
        <end position="674"/>
    </location>
</feature>
<reference evidence="3 4" key="2">
    <citation type="submission" date="2018-11" db="EMBL/GenBank/DDBJ databases">
        <authorList>
            <consortium name="Pathogen Informatics"/>
        </authorList>
    </citation>
    <scope>NUCLEOTIDE SEQUENCE [LARGE SCALE GENOMIC DNA]</scope>
</reference>
<dbReference type="AlphaFoldDB" id="A0A0R3TT52"/>
<dbReference type="InterPro" id="IPR036397">
    <property type="entry name" value="RNaseH_sf"/>
</dbReference>
<dbReference type="InterPro" id="IPR003165">
    <property type="entry name" value="Piwi"/>
</dbReference>
<dbReference type="InterPro" id="IPR012337">
    <property type="entry name" value="RNaseH-like_sf"/>
</dbReference>
<organism evidence="5">
    <name type="scientific">Rodentolepis nana</name>
    <name type="common">Dwarf tapeworm</name>
    <name type="synonym">Hymenolepis nana</name>
    <dbReference type="NCBI Taxonomy" id="102285"/>
    <lineage>
        <taxon>Eukaryota</taxon>
        <taxon>Metazoa</taxon>
        <taxon>Spiralia</taxon>
        <taxon>Lophotrochozoa</taxon>
        <taxon>Platyhelminthes</taxon>
        <taxon>Cestoda</taxon>
        <taxon>Eucestoda</taxon>
        <taxon>Cyclophyllidea</taxon>
        <taxon>Hymenolepididae</taxon>
        <taxon>Rodentolepis</taxon>
    </lineage>
</organism>
<dbReference type="OrthoDB" id="10252740at2759"/>
<dbReference type="SUPFAM" id="SSF53098">
    <property type="entry name" value="Ribonuclease H-like"/>
    <property type="match status" value="1"/>
</dbReference>
<dbReference type="InterPro" id="IPR003100">
    <property type="entry name" value="PAZ_dom"/>
</dbReference>
<accession>A0A0R3TT52</accession>
<dbReference type="SUPFAM" id="SSF101690">
    <property type="entry name" value="PAZ domain"/>
    <property type="match status" value="1"/>
</dbReference>
<dbReference type="STRING" id="102285.A0A0R3TT52"/>
<evidence type="ECO:0000313" key="4">
    <source>
        <dbReference type="Proteomes" id="UP000278807"/>
    </source>
</evidence>
<dbReference type="PROSITE" id="PS50821">
    <property type="entry name" value="PAZ"/>
    <property type="match status" value="1"/>
</dbReference>
<dbReference type="PANTHER" id="PTHR22891">
    <property type="entry name" value="EUKARYOTIC TRANSLATION INITIATION FACTOR 2C"/>
    <property type="match status" value="1"/>
</dbReference>
<dbReference type="Proteomes" id="UP000278807">
    <property type="component" value="Unassembled WGS sequence"/>
</dbReference>
<protein>
    <submittedName>
        <fullName evidence="5">Piwi domain-containing protein</fullName>
    </submittedName>
</protein>
<evidence type="ECO:0000259" key="2">
    <source>
        <dbReference type="PROSITE" id="PS50822"/>
    </source>
</evidence>
<evidence type="ECO:0000313" key="5">
    <source>
        <dbReference type="WBParaSite" id="HNAJ_0001087201-mRNA-1"/>
    </source>
</evidence>
<dbReference type="InterPro" id="IPR036085">
    <property type="entry name" value="PAZ_dom_sf"/>
</dbReference>
<name>A0A0R3TT52_RODNA</name>
<gene>
    <name evidence="3" type="ORF">HNAJ_LOCUS10867</name>
</gene>
<dbReference type="SMART" id="SM00950">
    <property type="entry name" value="Piwi"/>
    <property type="match status" value="1"/>
</dbReference>
<dbReference type="PROSITE" id="PS50822">
    <property type="entry name" value="PIWI"/>
    <property type="match status" value="1"/>
</dbReference>
<feature type="domain" description="PAZ" evidence="1">
    <location>
        <begin position="111"/>
        <end position="218"/>
    </location>
</feature>
<evidence type="ECO:0000313" key="3">
    <source>
        <dbReference type="EMBL" id="VDO08985.1"/>
    </source>
</evidence>
<reference evidence="5" key="1">
    <citation type="submission" date="2017-02" db="UniProtKB">
        <authorList>
            <consortium name="WormBaseParasite"/>
        </authorList>
    </citation>
    <scope>IDENTIFICATION</scope>
</reference>
<dbReference type="WBParaSite" id="HNAJ_0001087201-mRNA-1">
    <property type="protein sequence ID" value="HNAJ_0001087201-mRNA-1"/>
    <property type="gene ID" value="HNAJ_0001087201"/>
</dbReference>
<dbReference type="Gene3D" id="2.170.260.10">
    <property type="entry name" value="paz domain"/>
    <property type="match status" value="1"/>
</dbReference>
<dbReference type="Pfam" id="PF02170">
    <property type="entry name" value="PAZ"/>
    <property type="match status" value="1"/>
</dbReference>
<dbReference type="Pfam" id="PF02171">
    <property type="entry name" value="Piwi"/>
    <property type="match status" value="1"/>
</dbReference>
<proteinExistence type="predicted"/>
<evidence type="ECO:0000259" key="1">
    <source>
        <dbReference type="PROSITE" id="PS50821"/>
    </source>
</evidence>
<sequence length="701" mass="80578">MGRDVFSDGQRFLYTLVGTISAQSILDYLAKGPARTNQLPQDAINMLDNLLRWINKEHYTLIKTGLFKESEQKSDMVIFKGFSASVRPQWKLRINVDLNFKAFFPSGNLADVIYNMKGNDMYDNKYWNEISERIKHLVVRADHYVNSDTKKKYSRRLKVYGLSPRSAQKQIIEDMNISIATYFQNKYNIKLKYPELPCVKTKKNKDEFIPMELLEIMPFQAPNLEPSVLASEIVRIAAVRPEQRFRKISDFIRTAIRQSPLVDALRLRLPSPNPVTAEARVLPTPRFAASNAFVSKGAWRTTSFKVPASREVNYAIVNFSRYFNALERTKRDIDSAGTQLGLHLRFTKCLSNIQVAELPNCFRRLRKEGVKLAICVLPKVGPYSDIKRASEFQEFLVTQCVKDGTLIRPNAWSNILLKINGKLGGENWELDGMEGYWRNDIVMVVGADVTHPGPTKINALRKSIAAVVGSISPNYMKYVAVVKQQDYQINDETPTAREYIDDMEGMFEQLLQAFYRKNNTLPTKVIFYRDGVSEGQFDSVVVRELGAMQRACTNLRVGYQPGFTIIVVQKRHHIRFLPTEKNLVNVNPGTVVDTNITHRREFDFYLCSQQGIQGTSKPAHYHVIYDDNDLGADELQLFTFYLCHVYMRCTRSVSYPAPTYYAHLAAFRGRDWMKGINNPETLLENNQFKLLPEQRDLMFFL</sequence>
<dbReference type="CDD" id="cd02846">
    <property type="entry name" value="PAZ_argonaute_like"/>
    <property type="match status" value="1"/>
</dbReference>
<dbReference type="Gene3D" id="3.40.50.2300">
    <property type="match status" value="1"/>
</dbReference>
<keyword evidence="4" id="KW-1185">Reference proteome</keyword>
<dbReference type="EMBL" id="UZAE01013258">
    <property type="protein sequence ID" value="VDO08985.1"/>
    <property type="molecule type" value="Genomic_DNA"/>
</dbReference>